<sequence length="433" mass="46545">MTSRTLLEPTDFTSEPMLLLPEYVILRHGPVTNYAVLVENGQFADVGPASELQVRYQDAKQIPIPKAAVMPGFIDAHHHLTQAFGKALAFGEPSEIFKRIWVPLEGSLNEELVYLAGKLAALESLRGGFTTVVDAGTRAEGDLAPLAQAVTDAGLRCVLGLICNDQGGAPTLDPKQILKQAESHLSNWPSGGLIHPSLAISIPEAASNNMLYSVAALSHEAGVMFQTHVNEHLAAVERSIIDRGLRPLEHLYSVEALGPHTLIAHATLLTSHELQLIKETDTAIAYNPVATLWKGNATAPATYMHEEGIRFGIGTDSTRSDGFRLLDAAEATQRLAFGIQVGDFSSGGGWPWFDHATTGGAEAISLEKITGEIAVGKEADFLIIDLDTPEFHPSRDLIWELTRFGNRDQIIGVFVAGNFVYGMGGQSIGTDAP</sequence>
<dbReference type="Gene3D" id="2.30.40.10">
    <property type="entry name" value="Urease, subunit C, domain 1"/>
    <property type="match status" value="1"/>
</dbReference>
<proteinExistence type="predicted"/>
<dbReference type="PANTHER" id="PTHR43794:SF11">
    <property type="entry name" value="AMIDOHYDROLASE-RELATED DOMAIN-CONTAINING PROTEIN"/>
    <property type="match status" value="1"/>
</dbReference>
<protein>
    <recommendedName>
        <fullName evidence="2">Amidohydrolase-related domain-containing protein</fullName>
    </recommendedName>
</protein>
<keyword evidence="1" id="KW-0378">Hydrolase</keyword>
<reference evidence="3" key="1">
    <citation type="journal article" date="2014" name="Genome Announc.">
        <title>Draft Genome Sequences of Three Alkaliphilic Bacillus Strains, Bacillus wakoensis JCM 9140T, Bacillus akibai JCM 9157T, and Bacillus hemicellulosilyticus JCM 9152T.</title>
        <authorList>
            <person name="Yuki M."/>
            <person name="Oshima K."/>
            <person name="Suda W."/>
            <person name="Oshida Y."/>
            <person name="Kitamura K."/>
            <person name="Iida T."/>
            <person name="Hattori M."/>
            <person name="Ohkuma M."/>
        </authorList>
    </citation>
    <scope>NUCLEOTIDE SEQUENCE [LARGE SCALE GENOMIC DNA]</scope>
    <source>
        <strain evidence="3">JCM 9140</strain>
    </source>
</reference>
<dbReference type="GO" id="GO:0016810">
    <property type="term" value="F:hydrolase activity, acting on carbon-nitrogen (but not peptide) bonds"/>
    <property type="evidence" value="ECO:0007669"/>
    <property type="project" value="InterPro"/>
</dbReference>
<organism evidence="3 4">
    <name type="scientific">Halalkalibacter wakoensis JCM 9140</name>
    <dbReference type="NCBI Taxonomy" id="1236970"/>
    <lineage>
        <taxon>Bacteria</taxon>
        <taxon>Bacillati</taxon>
        <taxon>Bacillota</taxon>
        <taxon>Bacilli</taxon>
        <taxon>Bacillales</taxon>
        <taxon>Bacillaceae</taxon>
        <taxon>Halalkalibacter</taxon>
    </lineage>
</organism>
<dbReference type="Gene3D" id="3.20.20.140">
    <property type="entry name" value="Metal-dependent hydrolases"/>
    <property type="match status" value="1"/>
</dbReference>
<dbReference type="Proteomes" id="UP000018890">
    <property type="component" value="Unassembled WGS sequence"/>
</dbReference>
<dbReference type="InterPro" id="IPR032466">
    <property type="entry name" value="Metal_Hydrolase"/>
</dbReference>
<keyword evidence="4" id="KW-1185">Reference proteome</keyword>
<dbReference type="SUPFAM" id="SSF51556">
    <property type="entry name" value="Metallo-dependent hydrolases"/>
    <property type="match status" value="1"/>
</dbReference>
<dbReference type="Pfam" id="PF01979">
    <property type="entry name" value="Amidohydro_1"/>
    <property type="match status" value="1"/>
</dbReference>
<dbReference type="SUPFAM" id="SSF51338">
    <property type="entry name" value="Composite domain of metallo-dependent hydrolases"/>
    <property type="match status" value="1"/>
</dbReference>
<dbReference type="EMBL" id="BAUT01000031">
    <property type="protein sequence ID" value="GAE26751.1"/>
    <property type="molecule type" value="Genomic_DNA"/>
</dbReference>
<feature type="domain" description="Amidohydrolase-related" evidence="2">
    <location>
        <begin position="69"/>
        <end position="420"/>
    </location>
</feature>
<evidence type="ECO:0000256" key="1">
    <source>
        <dbReference type="ARBA" id="ARBA00022801"/>
    </source>
</evidence>
<evidence type="ECO:0000313" key="4">
    <source>
        <dbReference type="Proteomes" id="UP000018890"/>
    </source>
</evidence>
<dbReference type="PANTHER" id="PTHR43794">
    <property type="entry name" value="AMINOHYDROLASE SSNA-RELATED"/>
    <property type="match status" value="1"/>
</dbReference>
<evidence type="ECO:0000313" key="3">
    <source>
        <dbReference type="EMBL" id="GAE26751.1"/>
    </source>
</evidence>
<dbReference type="RefSeq" id="WP_201769719.1">
    <property type="nucleotide sequence ID" value="NZ_BAUT01000031.1"/>
</dbReference>
<evidence type="ECO:0000259" key="2">
    <source>
        <dbReference type="Pfam" id="PF01979"/>
    </source>
</evidence>
<comment type="caution">
    <text evidence="3">The sequence shown here is derived from an EMBL/GenBank/DDBJ whole genome shotgun (WGS) entry which is preliminary data.</text>
</comment>
<gene>
    <name evidence="3" type="ORF">JCM9140_2843</name>
</gene>
<dbReference type="STRING" id="1236970.JCM9140_2843"/>
<accession>W4Q3U0</accession>
<dbReference type="InterPro" id="IPR006680">
    <property type="entry name" value="Amidohydro-rel"/>
</dbReference>
<dbReference type="InterPro" id="IPR011059">
    <property type="entry name" value="Metal-dep_hydrolase_composite"/>
</dbReference>
<dbReference type="AlphaFoldDB" id="W4Q3U0"/>
<name>W4Q3U0_9BACI</name>
<dbReference type="InterPro" id="IPR050287">
    <property type="entry name" value="MTA/SAH_deaminase"/>
</dbReference>